<feature type="transmembrane region" description="Helical" evidence="1">
    <location>
        <begin position="6"/>
        <end position="23"/>
    </location>
</feature>
<dbReference type="PATRIC" id="fig|477641.3.peg.2433"/>
<dbReference type="EMBL" id="FO203431">
    <property type="protein sequence ID" value="CCH88004.1"/>
    <property type="molecule type" value="Genomic_DNA"/>
</dbReference>
<organism evidence="2 3">
    <name type="scientific">Modestobacter italicus (strain DSM 44449 / CECT 9708 / BC 501)</name>
    <dbReference type="NCBI Taxonomy" id="2732864"/>
    <lineage>
        <taxon>Bacteria</taxon>
        <taxon>Bacillati</taxon>
        <taxon>Actinomycetota</taxon>
        <taxon>Actinomycetes</taxon>
        <taxon>Geodermatophilales</taxon>
        <taxon>Geodermatophilaceae</taxon>
        <taxon>Modestobacter</taxon>
    </lineage>
</organism>
<dbReference type="Proteomes" id="UP000006461">
    <property type="component" value="Chromosome"/>
</dbReference>
<feature type="transmembrane region" description="Helical" evidence="1">
    <location>
        <begin position="98"/>
        <end position="123"/>
    </location>
</feature>
<keyword evidence="1" id="KW-0472">Membrane</keyword>
<reference evidence="2 3" key="1">
    <citation type="journal article" date="2012" name="J. Bacteriol.">
        <title>Genome Sequence of Radiation-Resistant Modestobacter marinus Strain BC501, a Representative Actinobacterium That Thrives on Calcareous Stone Surfaces.</title>
        <authorList>
            <person name="Normand P."/>
            <person name="Gury J."/>
            <person name="Pujic P."/>
            <person name="Chouaia B."/>
            <person name="Crotti E."/>
            <person name="Brusetti L."/>
            <person name="Daffonchio D."/>
            <person name="Vacherie B."/>
            <person name="Barbe V."/>
            <person name="Medigue C."/>
            <person name="Calteau A."/>
            <person name="Ghodhbane-Gtari F."/>
            <person name="Essoussi I."/>
            <person name="Nouioui I."/>
            <person name="Abbassi-Ghozzi I."/>
            <person name="Gtari M."/>
        </authorList>
    </citation>
    <scope>NUCLEOTIDE SEQUENCE [LARGE SCALE GENOMIC DNA]</scope>
    <source>
        <strain evidence="3">BC 501</strain>
    </source>
</reference>
<evidence type="ECO:0000313" key="3">
    <source>
        <dbReference type="Proteomes" id="UP000006461"/>
    </source>
</evidence>
<evidence type="ECO:0000313" key="2">
    <source>
        <dbReference type="EMBL" id="CCH88004.1"/>
    </source>
</evidence>
<evidence type="ECO:0000256" key="1">
    <source>
        <dbReference type="SAM" id="Phobius"/>
    </source>
</evidence>
<proteinExistence type="predicted"/>
<name>I4EX91_MODI5</name>
<keyword evidence="1" id="KW-1133">Transmembrane helix</keyword>
<sequence length="164" mass="17966">MIAAWVAIAFFLVVLPLGAWWLGGRSFLDRPNAAAEAAALGRTVAQRHGLRPVQAALVQKAVTWGHRLEEPALRAAAVDLAEQVIDAHRRRRAARPALSGLLVVVLALWLSFVVARLVFAVAAGRWGDVNWSTAVLYAACGWWAWRLHSGPRRAVERNSDPVPR</sequence>
<protein>
    <submittedName>
        <fullName evidence="2">Uncharacterized protein</fullName>
    </submittedName>
</protein>
<gene>
    <name evidence="2" type="ordered locus">MODMU_2575</name>
</gene>
<feature type="transmembrane region" description="Helical" evidence="1">
    <location>
        <begin position="129"/>
        <end position="145"/>
    </location>
</feature>
<dbReference type="AlphaFoldDB" id="I4EX91"/>
<dbReference type="STRING" id="477641.MODMU_2575"/>
<dbReference type="OrthoDB" id="5194548at2"/>
<accession>I4EX91</accession>
<dbReference type="KEGG" id="mmar:MODMU_2575"/>
<keyword evidence="3" id="KW-1185">Reference proteome</keyword>
<keyword evidence="1" id="KW-0812">Transmembrane</keyword>
<dbReference type="HOGENOM" id="CLU_1617153_0_0_11"/>